<reference evidence="2 3" key="1">
    <citation type="submission" date="2021-06" db="EMBL/GenBank/DDBJ databases">
        <authorList>
            <person name="Kallberg Y."/>
            <person name="Tangrot J."/>
            <person name="Rosling A."/>
        </authorList>
    </citation>
    <scope>NUCLEOTIDE SEQUENCE [LARGE SCALE GENOMIC DNA]</scope>
    <source>
        <strain evidence="2 3">120-4 pot B 10/14</strain>
    </source>
</reference>
<protein>
    <submittedName>
        <fullName evidence="2">34421_t:CDS:1</fullName>
    </submittedName>
</protein>
<dbReference type="EMBL" id="CAJVQB010024879">
    <property type="protein sequence ID" value="CAG8805115.1"/>
    <property type="molecule type" value="Genomic_DNA"/>
</dbReference>
<evidence type="ECO:0000313" key="2">
    <source>
        <dbReference type="EMBL" id="CAG8805115.1"/>
    </source>
</evidence>
<proteinExistence type="predicted"/>
<feature type="compositionally biased region" description="Polar residues" evidence="1">
    <location>
        <begin position="21"/>
        <end position="30"/>
    </location>
</feature>
<feature type="region of interest" description="Disordered" evidence="1">
    <location>
        <begin position="1"/>
        <end position="34"/>
    </location>
</feature>
<comment type="caution">
    <text evidence="2">The sequence shown here is derived from an EMBL/GenBank/DDBJ whole genome shotgun (WGS) entry which is preliminary data.</text>
</comment>
<accession>A0ABN7VXQ3</accession>
<evidence type="ECO:0000313" key="3">
    <source>
        <dbReference type="Proteomes" id="UP000789901"/>
    </source>
</evidence>
<sequence>NPVSPQTEKAEEASPLLDFNGITSSGTTPSVNPPDSIEDILKEIAKAFRDAATEKSTSGS</sequence>
<feature type="non-terminal residue" evidence="2">
    <location>
        <position position="1"/>
    </location>
</feature>
<name>A0ABN7VXQ3_GIGMA</name>
<organism evidence="2 3">
    <name type="scientific">Gigaspora margarita</name>
    <dbReference type="NCBI Taxonomy" id="4874"/>
    <lineage>
        <taxon>Eukaryota</taxon>
        <taxon>Fungi</taxon>
        <taxon>Fungi incertae sedis</taxon>
        <taxon>Mucoromycota</taxon>
        <taxon>Glomeromycotina</taxon>
        <taxon>Glomeromycetes</taxon>
        <taxon>Diversisporales</taxon>
        <taxon>Gigasporaceae</taxon>
        <taxon>Gigaspora</taxon>
    </lineage>
</organism>
<evidence type="ECO:0000256" key="1">
    <source>
        <dbReference type="SAM" id="MobiDB-lite"/>
    </source>
</evidence>
<gene>
    <name evidence="2" type="ORF">GMARGA_LOCUS24016</name>
</gene>
<keyword evidence="3" id="KW-1185">Reference proteome</keyword>
<dbReference type="Proteomes" id="UP000789901">
    <property type="component" value="Unassembled WGS sequence"/>
</dbReference>